<organism evidence="2 3">
    <name type="scientific">Recurvomyces mirabilis</name>
    <dbReference type="NCBI Taxonomy" id="574656"/>
    <lineage>
        <taxon>Eukaryota</taxon>
        <taxon>Fungi</taxon>
        <taxon>Dikarya</taxon>
        <taxon>Ascomycota</taxon>
        <taxon>Pezizomycotina</taxon>
        <taxon>Dothideomycetes</taxon>
        <taxon>Dothideomycetidae</taxon>
        <taxon>Mycosphaerellales</taxon>
        <taxon>Teratosphaeriaceae</taxon>
        <taxon>Recurvomyces</taxon>
    </lineage>
</organism>
<keyword evidence="3" id="KW-1185">Reference proteome</keyword>
<protein>
    <submittedName>
        <fullName evidence="2">Uncharacterized protein</fullName>
    </submittedName>
</protein>
<evidence type="ECO:0000313" key="2">
    <source>
        <dbReference type="EMBL" id="KAK3670009.1"/>
    </source>
</evidence>
<comment type="caution">
    <text evidence="2">The sequence shown here is derived from an EMBL/GenBank/DDBJ whole genome shotgun (WGS) entry which is preliminary data.</text>
</comment>
<dbReference type="AlphaFoldDB" id="A0AAE0TNG9"/>
<gene>
    <name evidence="2" type="ORF">LTR78_010108</name>
</gene>
<evidence type="ECO:0000313" key="3">
    <source>
        <dbReference type="Proteomes" id="UP001274830"/>
    </source>
</evidence>
<reference evidence="2" key="1">
    <citation type="submission" date="2023-07" db="EMBL/GenBank/DDBJ databases">
        <title>Black Yeasts Isolated from many extreme environments.</title>
        <authorList>
            <person name="Coleine C."/>
            <person name="Stajich J.E."/>
            <person name="Selbmann L."/>
        </authorList>
    </citation>
    <scope>NUCLEOTIDE SEQUENCE</scope>
    <source>
        <strain evidence="2">CCFEE 5485</strain>
    </source>
</reference>
<feature type="compositionally biased region" description="Basic and acidic residues" evidence="1">
    <location>
        <begin position="32"/>
        <end position="48"/>
    </location>
</feature>
<dbReference type="Proteomes" id="UP001274830">
    <property type="component" value="Unassembled WGS sequence"/>
</dbReference>
<sequence>MARTLRQTAQGAADQAQEGAADGSQKWDAMTEEQKKQTFDKPPADQKKGKSYSEWGSEGYHDQYVNWTPSIEDMYLKSFTKDNKASYAIKDTLDKTKIIRVEQVDTLQGDVNNLVGNQFGKSGILQPGGHTVSEEGINRAERGSKISSAVY</sequence>
<name>A0AAE0TNG9_9PEZI</name>
<feature type="region of interest" description="Disordered" evidence="1">
    <location>
        <begin position="1"/>
        <end position="56"/>
    </location>
</feature>
<dbReference type="EMBL" id="JAUTXT010000065">
    <property type="protein sequence ID" value="KAK3670009.1"/>
    <property type="molecule type" value="Genomic_DNA"/>
</dbReference>
<evidence type="ECO:0000256" key="1">
    <source>
        <dbReference type="SAM" id="MobiDB-lite"/>
    </source>
</evidence>
<feature type="compositionally biased region" description="Low complexity" evidence="1">
    <location>
        <begin position="9"/>
        <end position="23"/>
    </location>
</feature>
<proteinExistence type="predicted"/>
<accession>A0AAE0TNG9</accession>